<dbReference type="Proteomes" id="UP000006820">
    <property type="component" value="Chromosome"/>
</dbReference>
<evidence type="ECO:0000313" key="2">
    <source>
        <dbReference type="Proteomes" id="UP000006820"/>
    </source>
</evidence>
<keyword evidence="2" id="KW-1185">Reference proteome</keyword>
<dbReference type="HOGENOM" id="CLU_1015023_0_0_11"/>
<dbReference type="RefSeq" id="WP_011208109.1">
    <property type="nucleotide sequence ID" value="NC_006361.1"/>
</dbReference>
<gene>
    <name evidence="1" type="ordered locus">NFA_15780</name>
</gene>
<sequence>MPSSELARLKALDASKYIPFDSVLQTLQEWQATVGVTPEWEGRITTHRVRRSRAMAVRDHLKLLAELDQGSTASSLLVPPTGVSETTIDALVQTQDAYLERRHAQTKHTKAADDHRSKYLLEWQERAKLHSERAPVDMLSGLWHSGLSWRDIARLLKVSVAAVQKWRSGEKMSSKNFAHLRDFVAAYDTIAAHKPGVDIASWIDIPILTDVPVTPRDIWVKGDPKLFFEYALGDMKPETVLDAFDPDWRRRYRDDGFEAFVGTDGVLGIRTKDR</sequence>
<dbReference type="EMBL" id="AP006618">
    <property type="protein sequence ID" value="BAD56424.1"/>
    <property type="molecule type" value="Genomic_DNA"/>
</dbReference>
<organism evidence="1 2">
    <name type="scientific">Nocardia farcinica (strain IFM 10152)</name>
    <dbReference type="NCBI Taxonomy" id="247156"/>
    <lineage>
        <taxon>Bacteria</taxon>
        <taxon>Bacillati</taxon>
        <taxon>Actinomycetota</taxon>
        <taxon>Actinomycetes</taxon>
        <taxon>Mycobacteriales</taxon>
        <taxon>Nocardiaceae</taxon>
        <taxon>Nocardia</taxon>
    </lineage>
</organism>
<dbReference type="KEGG" id="nfa:NFA_15780"/>
<evidence type="ECO:0000313" key="1">
    <source>
        <dbReference type="EMBL" id="BAD56424.1"/>
    </source>
</evidence>
<name>Q5YZG7_NOCFA</name>
<dbReference type="AlphaFoldDB" id="Q5YZG7"/>
<dbReference type="GeneID" id="61136691"/>
<protein>
    <submittedName>
        <fullName evidence="1">Uncharacterized protein</fullName>
    </submittedName>
</protein>
<dbReference type="OrthoDB" id="4747366at2"/>
<dbReference type="STRING" id="247156.NFA_15780"/>
<accession>Q5YZG7</accession>
<reference evidence="1 2" key="1">
    <citation type="journal article" date="2004" name="Proc. Natl. Acad. Sci. U.S.A.">
        <title>The complete genomic sequence of Nocardia farcinica IFM 10152.</title>
        <authorList>
            <person name="Ishikawa J."/>
            <person name="Yamashita A."/>
            <person name="Mikami Y."/>
            <person name="Hoshino Y."/>
            <person name="Kurita H."/>
            <person name="Hotta K."/>
            <person name="Shiba T."/>
            <person name="Hattori M."/>
        </authorList>
    </citation>
    <scope>NUCLEOTIDE SEQUENCE [LARGE SCALE GENOMIC DNA]</scope>
    <source>
        <strain evidence="1 2">IFM 10152</strain>
    </source>
</reference>
<dbReference type="eggNOG" id="ENOG5033WG5">
    <property type="taxonomic scope" value="Bacteria"/>
</dbReference>
<proteinExistence type="predicted"/>